<evidence type="ECO:0000256" key="16">
    <source>
        <dbReference type="SAM" id="SignalP"/>
    </source>
</evidence>
<dbReference type="Proteomes" id="UP001165065">
    <property type="component" value="Unassembled WGS sequence"/>
</dbReference>
<evidence type="ECO:0000256" key="1">
    <source>
        <dbReference type="ARBA" id="ARBA00004651"/>
    </source>
</evidence>
<evidence type="ECO:0000256" key="7">
    <source>
        <dbReference type="ARBA" id="ARBA00023065"/>
    </source>
</evidence>
<feature type="compositionally biased region" description="Acidic residues" evidence="14">
    <location>
        <begin position="860"/>
        <end position="870"/>
    </location>
</feature>
<dbReference type="GO" id="GO:0072320">
    <property type="term" value="F:volume-sensitive chloride channel activity"/>
    <property type="evidence" value="ECO:0007669"/>
    <property type="project" value="TreeGrafter"/>
</dbReference>
<keyword evidence="3" id="KW-0813">Transport</keyword>
<feature type="signal peptide" evidence="16">
    <location>
        <begin position="1"/>
        <end position="17"/>
    </location>
</feature>
<feature type="transmembrane region" description="Helical" evidence="15">
    <location>
        <begin position="229"/>
        <end position="248"/>
    </location>
</feature>
<keyword evidence="7" id="KW-0406">Ion transport</keyword>
<keyword evidence="12" id="KW-0407">Ion channel</keyword>
<evidence type="ECO:0000256" key="12">
    <source>
        <dbReference type="ARBA" id="ARBA00023303"/>
    </source>
</evidence>
<dbReference type="InterPro" id="IPR006990">
    <property type="entry name" value="Tweety"/>
</dbReference>
<evidence type="ECO:0000256" key="11">
    <source>
        <dbReference type="ARBA" id="ARBA00023214"/>
    </source>
</evidence>
<evidence type="ECO:0000256" key="9">
    <source>
        <dbReference type="ARBA" id="ARBA00023173"/>
    </source>
</evidence>
<keyword evidence="13" id="KW-0175">Coiled coil</keyword>
<feature type="transmembrane region" description="Helical" evidence="15">
    <location>
        <begin position="187"/>
        <end position="208"/>
    </location>
</feature>
<keyword evidence="4" id="KW-1003">Cell membrane</keyword>
<sequence>MMMQYLVIFATVTSAAAASGVSVVLDNLDNLSPISRALFPANNEDALLGSRLLFEEDCSLYMTPQPEGFGNYSQPSGGEKIALETLKDFRGADIPWFEEVFDAMMILSCEDNEENKERYVADDHKNADCDGTAPSDTEAEGGMCEVKANCYWSKAVSGQPRDIEYTEDEMEAAKKLVEEYAVSVGKYLAGPVVAGLLNFIFTIFYFCFRCICRLKCCGARPRMTPYKSWEISLPVLFFTIFAFGMIVVGNQANVGNNKVTDALEKIFATVDKGATDLQFFFGIAGRPIKGVADSVSDAVAEVQGIVDGSSWVRDDMDAIVARFQTFSTNYNSVLASVGQDAALNAVVDDMDSTVDPIVTEVETLLETLSTGLVEVEEPIKEAATSATDQISAMNDTITQLKADMDEFKETTDNLRQVRQYGVLALFAVALAFVALGFVGVISAFTPCKFDDYLEFLLHFTWLFGAVIGTVTFIVGGVALVASIGWSDMCVFMDIVKDDFSVLGEQAGTGLNACYNDTALLVAFNMTSELDFAGPLEEQLAATEDVDIAASFSSIKTPILDMGTAISAIVLTDIGGNDLVTGLSDLTNSEESFRQAYGAANYDALPDNQKCCYDISILEANILEPWTGMSGTLSCDSAISLSRDSTETPKAYVARIFSLTACTTFGFDNTNIHDLYDNMYDTIIAKNGMLADLGDVTYCASNTCPTPELGHATSIMSALDDYEGKMSDLMTSFNTMGSNMVGELVDHVNEFVCNMRCGFLASFMDELQDNWCVDLLSGFLDISISLVLLACFNIPVCMCAAILVNRFRGKWRCGVGSLVLAGADEGGRVVGSGKYDTPDGEGASEEAAPVIEMPEKAQEGEAQEGEDGDLA</sequence>
<feature type="region of interest" description="Disordered" evidence="14">
    <location>
        <begin position="830"/>
        <end position="870"/>
    </location>
</feature>
<keyword evidence="18" id="KW-1185">Reference proteome</keyword>
<feature type="coiled-coil region" evidence="13">
    <location>
        <begin position="390"/>
        <end position="417"/>
    </location>
</feature>
<comment type="similarity">
    <text evidence="2">Belongs to the tweety family.</text>
</comment>
<feature type="transmembrane region" description="Helical" evidence="15">
    <location>
        <begin position="781"/>
        <end position="803"/>
    </location>
</feature>
<accession>A0A9W7G5A0</accession>
<evidence type="ECO:0000256" key="10">
    <source>
        <dbReference type="ARBA" id="ARBA00023180"/>
    </source>
</evidence>
<keyword evidence="10" id="KW-0325">Glycoprotein</keyword>
<keyword evidence="11" id="KW-0868">Chloride</keyword>
<keyword evidence="6 15" id="KW-1133">Transmembrane helix</keyword>
<name>A0A9W7G5A0_9STRA</name>
<keyword evidence="16" id="KW-0732">Signal</keyword>
<proteinExistence type="inferred from homology"/>
<feature type="transmembrane region" description="Helical" evidence="15">
    <location>
        <begin position="420"/>
        <end position="444"/>
    </location>
</feature>
<evidence type="ECO:0000256" key="14">
    <source>
        <dbReference type="SAM" id="MobiDB-lite"/>
    </source>
</evidence>
<evidence type="ECO:0000256" key="6">
    <source>
        <dbReference type="ARBA" id="ARBA00022989"/>
    </source>
</evidence>
<gene>
    <name evidence="17" type="ORF">TrCOL_g1199</name>
</gene>
<dbReference type="GO" id="GO:0005886">
    <property type="term" value="C:plasma membrane"/>
    <property type="evidence" value="ECO:0007669"/>
    <property type="project" value="UniProtKB-SubCell"/>
</dbReference>
<keyword evidence="5 15" id="KW-0812">Transmembrane</keyword>
<comment type="caution">
    <text evidence="17">The sequence shown here is derived from an EMBL/GenBank/DDBJ whole genome shotgun (WGS) entry which is preliminary data.</text>
</comment>
<organism evidence="17 18">
    <name type="scientific">Triparma columacea</name>
    <dbReference type="NCBI Taxonomy" id="722753"/>
    <lineage>
        <taxon>Eukaryota</taxon>
        <taxon>Sar</taxon>
        <taxon>Stramenopiles</taxon>
        <taxon>Ochrophyta</taxon>
        <taxon>Bolidophyceae</taxon>
        <taxon>Parmales</taxon>
        <taxon>Triparmaceae</taxon>
        <taxon>Triparma</taxon>
    </lineage>
</organism>
<evidence type="ECO:0000256" key="4">
    <source>
        <dbReference type="ARBA" id="ARBA00022475"/>
    </source>
</evidence>
<evidence type="ECO:0000256" key="8">
    <source>
        <dbReference type="ARBA" id="ARBA00023136"/>
    </source>
</evidence>
<protein>
    <submittedName>
        <fullName evidence="17">Uncharacterized protein</fullName>
    </submittedName>
</protein>
<dbReference type="OrthoDB" id="193965at2759"/>
<dbReference type="PANTHER" id="PTHR12424">
    <property type="entry name" value="TWEETY-RELATED"/>
    <property type="match status" value="1"/>
</dbReference>
<dbReference type="EMBL" id="BRYA01000019">
    <property type="protein sequence ID" value="GMI32542.1"/>
    <property type="molecule type" value="Genomic_DNA"/>
</dbReference>
<keyword evidence="8 15" id="KW-0472">Membrane</keyword>
<evidence type="ECO:0000313" key="18">
    <source>
        <dbReference type="Proteomes" id="UP001165065"/>
    </source>
</evidence>
<evidence type="ECO:0000256" key="13">
    <source>
        <dbReference type="SAM" id="Coils"/>
    </source>
</evidence>
<feature type="transmembrane region" description="Helical" evidence="15">
    <location>
        <begin position="456"/>
        <end position="485"/>
    </location>
</feature>
<evidence type="ECO:0000256" key="2">
    <source>
        <dbReference type="ARBA" id="ARBA00009849"/>
    </source>
</evidence>
<keyword evidence="9" id="KW-0869">Chloride channel</keyword>
<comment type="subcellular location">
    <subcellularLocation>
        <location evidence="1">Cell membrane</location>
        <topology evidence="1">Multi-pass membrane protein</topology>
    </subcellularLocation>
</comment>
<dbReference type="AlphaFoldDB" id="A0A9W7G5A0"/>
<evidence type="ECO:0000256" key="3">
    <source>
        <dbReference type="ARBA" id="ARBA00022448"/>
    </source>
</evidence>
<evidence type="ECO:0000313" key="17">
    <source>
        <dbReference type="EMBL" id="GMI32542.1"/>
    </source>
</evidence>
<evidence type="ECO:0000256" key="5">
    <source>
        <dbReference type="ARBA" id="ARBA00022692"/>
    </source>
</evidence>
<dbReference type="GO" id="GO:0005229">
    <property type="term" value="F:intracellularly calcium-gated chloride channel activity"/>
    <property type="evidence" value="ECO:0007669"/>
    <property type="project" value="TreeGrafter"/>
</dbReference>
<dbReference type="GO" id="GO:0034707">
    <property type="term" value="C:chloride channel complex"/>
    <property type="evidence" value="ECO:0007669"/>
    <property type="project" value="UniProtKB-KW"/>
</dbReference>
<reference evidence="18" key="1">
    <citation type="journal article" date="2023" name="Commun. Biol.">
        <title>Genome analysis of Parmales, the sister group of diatoms, reveals the evolutionary specialization of diatoms from phago-mixotrophs to photoautotrophs.</title>
        <authorList>
            <person name="Ban H."/>
            <person name="Sato S."/>
            <person name="Yoshikawa S."/>
            <person name="Yamada K."/>
            <person name="Nakamura Y."/>
            <person name="Ichinomiya M."/>
            <person name="Sato N."/>
            <person name="Blanc-Mathieu R."/>
            <person name="Endo H."/>
            <person name="Kuwata A."/>
            <person name="Ogata H."/>
        </authorList>
    </citation>
    <scope>NUCLEOTIDE SEQUENCE [LARGE SCALE GENOMIC DNA]</scope>
</reference>
<feature type="chain" id="PRO_5040838098" evidence="16">
    <location>
        <begin position="18"/>
        <end position="870"/>
    </location>
</feature>
<dbReference type="PANTHER" id="PTHR12424:SF8">
    <property type="entry name" value="PROTEIN TWEETY"/>
    <property type="match status" value="1"/>
</dbReference>
<evidence type="ECO:0000256" key="15">
    <source>
        <dbReference type="SAM" id="Phobius"/>
    </source>
</evidence>